<dbReference type="PANTHER" id="PTHR13696">
    <property type="entry name" value="P-LOOP CONTAINING NUCLEOSIDE TRIPHOSPHATE HYDROLASE"/>
    <property type="match status" value="1"/>
</dbReference>
<dbReference type="CDD" id="cd02042">
    <property type="entry name" value="ParAB_family"/>
    <property type="match status" value="1"/>
</dbReference>
<dbReference type="AlphaFoldDB" id="A0AAN4W3J3"/>
<dbReference type="Pfam" id="PF13614">
    <property type="entry name" value="AAA_31"/>
    <property type="match status" value="1"/>
</dbReference>
<comment type="caution">
    <text evidence="2">The sequence shown here is derived from an EMBL/GenBank/DDBJ whole genome shotgun (WGS) entry which is preliminary data.</text>
</comment>
<dbReference type="Gene3D" id="3.40.50.300">
    <property type="entry name" value="P-loop containing nucleotide triphosphate hydrolases"/>
    <property type="match status" value="1"/>
</dbReference>
<dbReference type="InterPro" id="IPR027417">
    <property type="entry name" value="P-loop_NTPase"/>
</dbReference>
<evidence type="ECO:0000313" key="2">
    <source>
        <dbReference type="EMBL" id="GJM65001.1"/>
    </source>
</evidence>
<evidence type="ECO:0000259" key="1">
    <source>
        <dbReference type="Pfam" id="PF13614"/>
    </source>
</evidence>
<dbReference type="PANTHER" id="PTHR13696:SF99">
    <property type="entry name" value="COBYRINIC ACID AC-DIAMIDE SYNTHASE"/>
    <property type="match status" value="1"/>
</dbReference>
<sequence length="356" mass="40130">MKDLNIALSKWIAEKKKILNLSEINEQTEVSRTTLSQVINHQQVLSPKLTQQLLPYFEANYGLTEEKLLDLINPPAKVIAFWNQKGGVGKTTTSISIASAFANEGKKVLLIDADYQNNALAAYGISRYDLEEDGESVPSLMDVLVDNSKFEEALVQPMEALDNYHLLPNYGELTSLLKEGIGLSPLQKSKCFDTLIKSINRDYDIIIIDMRPDLDTIFSYAPLLGAEHVYLPLDASRFSIQGLVDSYNYISQIHKDNPKLKISGAFFNRITLAKKEDKEAIADISERLDELKIYVFENLVRDLSGIKKAMKYDMDPVSFGFELKAGKHPEMKGEKATCINAHDDFMSLYQELTQTM</sequence>
<accession>A0AAN4W3J3</accession>
<dbReference type="InterPro" id="IPR050678">
    <property type="entry name" value="DNA_Partitioning_ATPase"/>
</dbReference>
<gene>
    <name evidence="2" type="ORF">PEDI_55530</name>
</gene>
<feature type="domain" description="AAA" evidence="1">
    <location>
        <begin position="76"/>
        <end position="262"/>
    </location>
</feature>
<organism evidence="2 3">
    <name type="scientific">Persicobacter diffluens</name>
    <dbReference type="NCBI Taxonomy" id="981"/>
    <lineage>
        <taxon>Bacteria</taxon>
        <taxon>Pseudomonadati</taxon>
        <taxon>Bacteroidota</taxon>
        <taxon>Cytophagia</taxon>
        <taxon>Cytophagales</taxon>
        <taxon>Persicobacteraceae</taxon>
        <taxon>Persicobacter</taxon>
    </lineage>
</organism>
<dbReference type="RefSeq" id="WP_060688780.1">
    <property type="nucleotide sequence ID" value="NZ_BQKE01000010.1"/>
</dbReference>
<evidence type="ECO:0000313" key="3">
    <source>
        <dbReference type="Proteomes" id="UP001310022"/>
    </source>
</evidence>
<name>A0AAN4W3J3_9BACT</name>
<dbReference type="InterPro" id="IPR025669">
    <property type="entry name" value="AAA_dom"/>
</dbReference>
<protein>
    <recommendedName>
        <fullName evidence="1">AAA domain-containing protein</fullName>
    </recommendedName>
</protein>
<reference evidence="2 3" key="1">
    <citation type="submission" date="2021-12" db="EMBL/GenBank/DDBJ databases">
        <title>Genome sequencing of bacteria with rrn-lacking chromosome and rrn-plasmid.</title>
        <authorList>
            <person name="Anda M."/>
            <person name="Iwasaki W."/>
        </authorList>
    </citation>
    <scope>NUCLEOTIDE SEQUENCE [LARGE SCALE GENOMIC DNA]</scope>
    <source>
        <strain evidence="2 3">NBRC 15940</strain>
    </source>
</reference>
<dbReference type="SUPFAM" id="SSF52540">
    <property type="entry name" value="P-loop containing nucleoside triphosphate hydrolases"/>
    <property type="match status" value="1"/>
</dbReference>
<dbReference type="EMBL" id="BQKE01000010">
    <property type="protein sequence ID" value="GJM65001.1"/>
    <property type="molecule type" value="Genomic_DNA"/>
</dbReference>
<proteinExistence type="predicted"/>
<keyword evidence="3" id="KW-1185">Reference proteome</keyword>
<dbReference type="Proteomes" id="UP001310022">
    <property type="component" value="Unassembled WGS sequence"/>
</dbReference>